<dbReference type="Pfam" id="PF00296">
    <property type="entry name" value="Bac_luciferase"/>
    <property type="match status" value="1"/>
</dbReference>
<dbReference type="InterPro" id="IPR036661">
    <property type="entry name" value="Luciferase-like_sf"/>
</dbReference>
<evidence type="ECO:0000256" key="4">
    <source>
        <dbReference type="ARBA" id="ARBA00023033"/>
    </source>
</evidence>
<reference evidence="6 7" key="1">
    <citation type="submission" date="2016-10" db="EMBL/GenBank/DDBJ databases">
        <authorList>
            <person name="de Groot N.N."/>
        </authorList>
    </citation>
    <scope>NUCLEOTIDE SEQUENCE [LARGE SCALE GENOMIC DNA]</scope>
    <source>
        <strain evidence="6 7">CGMCC 4.1877</strain>
    </source>
</reference>
<dbReference type="InterPro" id="IPR050172">
    <property type="entry name" value="SsuD_RutA_monooxygenase"/>
</dbReference>
<feature type="domain" description="Luciferase-like" evidence="5">
    <location>
        <begin position="10"/>
        <end position="215"/>
    </location>
</feature>
<keyword evidence="3" id="KW-0560">Oxidoreductase</keyword>
<evidence type="ECO:0000313" key="6">
    <source>
        <dbReference type="EMBL" id="SFM81936.1"/>
    </source>
</evidence>
<dbReference type="PANTHER" id="PTHR42847:SF8">
    <property type="entry name" value="CONSERVED PROTEIN"/>
    <property type="match status" value="1"/>
</dbReference>
<dbReference type="EMBL" id="FOUY01000003">
    <property type="protein sequence ID" value="SFM81936.1"/>
    <property type="molecule type" value="Genomic_DNA"/>
</dbReference>
<sequence>MTDPRPVRIGLQLQPQHADYAEIRRTVAAAEEAGVDVVFNWDHFFPLYGEPDGKHFECWTMLGAWAEATSRVEIGALVTCNSYRNPELLADMARTVDHVSGGRLILGIGAGWFERDYDEYGFEFGTKGDRLRDLSRALPRIRDRWAKLNPPPTRDIPLLVGGGGERKTLRYTAEHATIWHGFGDPDTVAHKCSVLDGHCRDIGRDPAEIERSVAVEQAPDELGPRLHELGVRLFTVGQDGQDGYDLGLLKEWIAWRDGLRA</sequence>
<protein>
    <submittedName>
        <fullName evidence="6">Probable F420-dependent oxidoreductase, MSMEG_2906 family</fullName>
    </submittedName>
</protein>
<dbReference type="OrthoDB" id="143323at2"/>
<dbReference type="STRING" id="260086.SAMN05216207_100387"/>
<dbReference type="SUPFAM" id="SSF51679">
    <property type="entry name" value="Bacterial luciferase-like"/>
    <property type="match status" value="1"/>
</dbReference>
<dbReference type="PANTHER" id="PTHR42847">
    <property type="entry name" value="ALKANESULFONATE MONOOXYGENASE"/>
    <property type="match status" value="1"/>
</dbReference>
<dbReference type="GO" id="GO:0008726">
    <property type="term" value="F:alkanesulfonate monooxygenase activity"/>
    <property type="evidence" value="ECO:0007669"/>
    <property type="project" value="TreeGrafter"/>
</dbReference>
<gene>
    <name evidence="6" type="ORF">SAMN05216207_100387</name>
</gene>
<name>A0A1I4TYP4_PSUAM</name>
<keyword evidence="4" id="KW-0503">Monooxygenase</keyword>
<dbReference type="InterPro" id="IPR022480">
    <property type="entry name" value="F420_MSMEG2906"/>
</dbReference>
<dbReference type="AlphaFoldDB" id="A0A1I4TYP4"/>
<evidence type="ECO:0000256" key="3">
    <source>
        <dbReference type="ARBA" id="ARBA00023002"/>
    </source>
</evidence>
<organism evidence="6 7">
    <name type="scientific">Pseudonocardia ammonioxydans</name>
    <dbReference type="NCBI Taxonomy" id="260086"/>
    <lineage>
        <taxon>Bacteria</taxon>
        <taxon>Bacillati</taxon>
        <taxon>Actinomycetota</taxon>
        <taxon>Actinomycetes</taxon>
        <taxon>Pseudonocardiales</taxon>
        <taxon>Pseudonocardiaceae</taxon>
        <taxon>Pseudonocardia</taxon>
    </lineage>
</organism>
<proteinExistence type="predicted"/>
<dbReference type="GO" id="GO:0046306">
    <property type="term" value="P:alkanesulfonate catabolic process"/>
    <property type="evidence" value="ECO:0007669"/>
    <property type="project" value="TreeGrafter"/>
</dbReference>
<dbReference type="Gene3D" id="3.20.20.30">
    <property type="entry name" value="Luciferase-like domain"/>
    <property type="match status" value="1"/>
</dbReference>
<dbReference type="RefSeq" id="WP_093337764.1">
    <property type="nucleotide sequence ID" value="NZ_FOUY01000003.1"/>
</dbReference>
<evidence type="ECO:0000259" key="5">
    <source>
        <dbReference type="Pfam" id="PF00296"/>
    </source>
</evidence>
<evidence type="ECO:0000256" key="2">
    <source>
        <dbReference type="ARBA" id="ARBA00022643"/>
    </source>
</evidence>
<evidence type="ECO:0000256" key="1">
    <source>
        <dbReference type="ARBA" id="ARBA00022630"/>
    </source>
</evidence>
<accession>A0A1I4TYP4</accession>
<dbReference type="NCBIfam" id="TIGR03856">
    <property type="entry name" value="F420_MSMEG_2906"/>
    <property type="match status" value="1"/>
</dbReference>
<keyword evidence="2" id="KW-0288">FMN</keyword>
<dbReference type="InterPro" id="IPR011251">
    <property type="entry name" value="Luciferase-like_dom"/>
</dbReference>
<keyword evidence="7" id="KW-1185">Reference proteome</keyword>
<dbReference type="Proteomes" id="UP000199614">
    <property type="component" value="Unassembled WGS sequence"/>
</dbReference>
<dbReference type="CDD" id="cd01097">
    <property type="entry name" value="Tetrahydromethanopterin_reductase"/>
    <property type="match status" value="1"/>
</dbReference>
<keyword evidence="1" id="KW-0285">Flavoprotein</keyword>
<evidence type="ECO:0000313" key="7">
    <source>
        <dbReference type="Proteomes" id="UP000199614"/>
    </source>
</evidence>